<proteinExistence type="inferred from homology"/>
<evidence type="ECO:0000256" key="7">
    <source>
        <dbReference type="ARBA" id="ARBA00022989"/>
    </source>
</evidence>
<evidence type="ECO:0000313" key="13">
    <source>
        <dbReference type="Proteomes" id="UP001157353"/>
    </source>
</evidence>
<dbReference type="Pfam" id="PF12019">
    <property type="entry name" value="GspH"/>
    <property type="match status" value="1"/>
</dbReference>
<evidence type="ECO:0000256" key="6">
    <source>
        <dbReference type="ARBA" id="ARBA00022692"/>
    </source>
</evidence>
<dbReference type="RefSeq" id="WP_284205710.1">
    <property type="nucleotide sequence ID" value="NZ_BSPQ01000026.1"/>
</dbReference>
<dbReference type="NCBIfam" id="TIGR02532">
    <property type="entry name" value="IV_pilin_GFxxxE"/>
    <property type="match status" value="1"/>
</dbReference>
<evidence type="ECO:0000256" key="4">
    <source>
        <dbReference type="ARBA" id="ARBA00022481"/>
    </source>
</evidence>
<reference evidence="13" key="1">
    <citation type="journal article" date="2019" name="Int. J. Syst. Evol. Microbiol.">
        <title>The Global Catalogue of Microorganisms (GCM) 10K type strain sequencing project: providing services to taxonomists for standard genome sequencing and annotation.</title>
        <authorList>
            <consortium name="The Broad Institute Genomics Platform"/>
            <consortium name="The Broad Institute Genome Sequencing Center for Infectious Disease"/>
            <person name="Wu L."/>
            <person name="Ma J."/>
        </authorList>
    </citation>
    <scope>NUCLEOTIDE SEQUENCE [LARGE SCALE GENOMIC DNA]</scope>
    <source>
        <strain evidence="13">NBRC 103166</strain>
    </source>
</reference>
<accession>A0ABQ6E581</accession>
<dbReference type="SUPFAM" id="SSF54523">
    <property type="entry name" value="Pili subunits"/>
    <property type="match status" value="1"/>
</dbReference>
<comment type="caution">
    <text evidence="12">The sequence shown here is derived from an EMBL/GenBank/DDBJ whole genome shotgun (WGS) entry which is preliminary data.</text>
</comment>
<dbReference type="Pfam" id="PF07963">
    <property type="entry name" value="N_methyl"/>
    <property type="match status" value="1"/>
</dbReference>
<protein>
    <recommendedName>
        <fullName evidence="2">Type II secretion system protein H</fullName>
    </recommendedName>
    <alternativeName>
        <fullName evidence="10">General secretion pathway protein H</fullName>
    </alternativeName>
</protein>
<dbReference type="EMBL" id="BSPQ01000026">
    <property type="protein sequence ID" value="GLS92602.1"/>
    <property type="molecule type" value="Genomic_DNA"/>
</dbReference>
<keyword evidence="7" id="KW-1133">Transmembrane helix</keyword>
<dbReference type="InterPro" id="IPR012902">
    <property type="entry name" value="N_methyl_site"/>
</dbReference>
<keyword evidence="8" id="KW-0472">Membrane</keyword>
<keyword evidence="5" id="KW-0997">Cell inner membrane</keyword>
<evidence type="ECO:0000256" key="2">
    <source>
        <dbReference type="ARBA" id="ARBA00021549"/>
    </source>
</evidence>
<gene>
    <name evidence="12" type="ORF">GCM10007916_36740</name>
</gene>
<evidence type="ECO:0000256" key="3">
    <source>
        <dbReference type="ARBA" id="ARBA00022475"/>
    </source>
</evidence>
<evidence type="ECO:0000256" key="9">
    <source>
        <dbReference type="ARBA" id="ARBA00025772"/>
    </source>
</evidence>
<dbReference type="Gene3D" id="3.55.40.10">
    <property type="entry name" value="minor pseudopilin epsh domain"/>
    <property type="match status" value="1"/>
</dbReference>
<evidence type="ECO:0000256" key="5">
    <source>
        <dbReference type="ARBA" id="ARBA00022519"/>
    </source>
</evidence>
<dbReference type="InterPro" id="IPR045584">
    <property type="entry name" value="Pilin-like"/>
</dbReference>
<keyword evidence="4" id="KW-0488">Methylation</keyword>
<keyword evidence="6" id="KW-0812">Transmembrane</keyword>
<feature type="domain" description="General secretion pathway GspH" evidence="11">
    <location>
        <begin position="42"/>
        <end position="144"/>
    </location>
</feature>
<evidence type="ECO:0000256" key="8">
    <source>
        <dbReference type="ARBA" id="ARBA00023136"/>
    </source>
</evidence>
<comment type="similarity">
    <text evidence="9">Belongs to the GSP H family.</text>
</comment>
<dbReference type="InterPro" id="IPR022346">
    <property type="entry name" value="T2SS_GspH"/>
</dbReference>
<evidence type="ECO:0000256" key="1">
    <source>
        <dbReference type="ARBA" id="ARBA00004377"/>
    </source>
</evidence>
<evidence type="ECO:0000313" key="12">
    <source>
        <dbReference type="EMBL" id="GLS92602.1"/>
    </source>
</evidence>
<evidence type="ECO:0000259" key="11">
    <source>
        <dbReference type="Pfam" id="PF12019"/>
    </source>
</evidence>
<keyword evidence="3" id="KW-1003">Cell membrane</keyword>
<name>A0ABQ6E581_9GAMM</name>
<dbReference type="Proteomes" id="UP001157353">
    <property type="component" value="Unassembled WGS sequence"/>
</dbReference>
<evidence type="ECO:0000256" key="10">
    <source>
        <dbReference type="ARBA" id="ARBA00030775"/>
    </source>
</evidence>
<sequence>MKKSGFTVIELLVTLSILAIVLAIGVPNFKSFIDNGNMVSNANGVIGAFNYARIEAIKRGSTVHLQPKGDGWQSGIIVWADSRDDSEIKDVIRMWPSFAGEGTVNSTNSAFAFRATGEVDKSDKLTLCIDNSGEQGMQISILISGAVIAKKVGCA</sequence>
<organism evidence="12 13">
    <name type="scientific">Psychromonas marina</name>
    <dbReference type="NCBI Taxonomy" id="88364"/>
    <lineage>
        <taxon>Bacteria</taxon>
        <taxon>Pseudomonadati</taxon>
        <taxon>Pseudomonadota</taxon>
        <taxon>Gammaproteobacteria</taxon>
        <taxon>Alteromonadales</taxon>
        <taxon>Psychromonadaceae</taxon>
        <taxon>Psychromonas</taxon>
    </lineage>
</organism>
<comment type="subcellular location">
    <subcellularLocation>
        <location evidence="1">Cell inner membrane</location>
        <topology evidence="1">Single-pass membrane protein</topology>
    </subcellularLocation>
</comment>
<keyword evidence="13" id="KW-1185">Reference proteome</keyword>